<evidence type="ECO:0000256" key="3">
    <source>
        <dbReference type="ARBA" id="ARBA00022833"/>
    </source>
</evidence>
<reference evidence="8 9" key="1">
    <citation type="journal article" date="2010" name="Science">
        <title>Genomic comparison of the ants Camponotus floridanus and Harpegnathos saltator.</title>
        <authorList>
            <person name="Bonasio R."/>
            <person name="Zhang G."/>
            <person name="Ye C."/>
            <person name="Mutti N.S."/>
            <person name="Fang X."/>
            <person name="Qin N."/>
            <person name="Donahue G."/>
            <person name="Yang P."/>
            <person name="Li Q."/>
            <person name="Li C."/>
            <person name="Zhang P."/>
            <person name="Huang Z."/>
            <person name="Berger S.L."/>
            <person name="Reinberg D."/>
            <person name="Wang J."/>
            <person name="Liebig J."/>
        </authorList>
    </citation>
    <scope>NUCLEOTIDE SEQUENCE [LARGE SCALE GENOMIC DNA]</scope>
    <source>
        <strain evidence="9">C129</strain>
    </source>
</reference>
<evidence type="ECO:0000256" key="6">
    <source>
        <dbReference type="SAM" id="Coils"/>
    </source>
</evidence>
<evidence type="ECO:0000256" key="4">
    <source>
        <dbReference type="ARBA" id="ARBA00023125"/>
    </source>
</evidence>
<dbReference type="SUPFAM" id="SSF57716">
    <property type="entry name" value="Glucocorticoid receptor-like (DNA-binding domain)"/>
    <property type="match status" value="1"/>
</dbReference>
<organism evidence="9">
    <name type="scientific">Camponotus floridanus</name>
    <name type="common">Florida carpenter ant</name>
    <dbReference type="NCBI Taxonomy" id="104421"/>
    <lineage>
        <taxon>Eukaryota</taxon>
        <taxon>Metazoa</taxon>
        <taxon>Ecdysozoa</taxon>
        <taxon>Arthropoda</taxon>
        <taxon>Hexapoda</taxon>
        <taxon>Insecta</taxon>
        <taxon>Pterygota</taxon>
        <taxon>Neoptera</taxon>
        <taxon>Endopterygota</taxon>
        <taxon>Hymenoptera</taxon>
        <taxon>Apocrita</taxon>
        <taxon>Aculeata</taxon>
        <taxon>Formicoidea</taxon>
        <taxon>Formicidae</taxon>
        <taxon>Formicinae</taxon>
        <taxon>Camponotus</taxon>
    </lineage>
</organism>
<dbReference type="GO" id="GO:0008270">
    <property type="term" value="F:zinc ion binding"/>
    <property type="evidence" value="ECO:0007669"/>
    <property type="project" value="UniProtKB-KW"/>
</dbReference>
<evidence type="ECO:0000313" key="9">
    <source>
        <dbReference type="Proteomes" id="UP000000311"/>
    </source>
</evidence>
<dbReference type="PROSITE" id="PS50950">
    <property type="entry name" value="ZF_THAP"/>
    <property type="match status" value="1"/>
</dbReference>
<evidence type="ECO:0000256" key="1">
    <source>
        <dbReference type="ARBA" id="ARBA00022723"/>
    </source>
</evidence>
<evidence type="ECO:0000259" key="7">
    <source>
        <dbReference type="PROSITE" id="PS50950"/>
    </source>
</evidence>
<dbReference type="AlphaFoldDB" id="E2A3V9"/>
<keyword evidence="1" id="KW-0479">Metal-binding</keyword>
<dbReference type="InterPro" id="IPR006612">
    <property type="entry name" value="THAP_Znf"/>
</dbReference>
<evidence type="ECO:0000256" key="2">
    <source>
        <dbReference type="ARBA" id="ARBA00022771"/>
    </source>
</evidence>
<keyword evidence="2 5" id="KW-0863">Zinc-finger</keyword>
<sequence length="756" mass="88149">MPCCVAVNCANRTEKGYRMFKFPTDDDRRRQWINNLRRKFWLRNNLSYPCEIDEYTKIKRENEHLRAQLKAALSKECTENEHKMLHKQLDDLKAMLKKFLNDDQMRKLQLGHLLWSKEGIIKALKLRFALSIKGYNYLRSTGYPLPAYSTIMRRVQDFKVDFGIFDDVLQLLKFKIKMMDSTDRYCLLSYDEMVISEQVDYDKSSGKFIGFNSLGDVSNVVGTKLFLVLLRGVKNSWKQVIACHVMPKESIDVQALKEFILQCISSVEDCGFHILALSSDLDNRNRSLWTSLGINIYKFGPLVNSFMFHEHEIFAIPDVCHILKNLKSAVLKQKIYLPDAFVEYEGLPTNIVDGTYIKSLWYDEVNNGKEVRRLYHLRREDIDPTQFDKMHVGAIRFFSPKTASALEIAVKEKSLPEDALTTANFIRLIYKWFSLVSSQVRQASITLRNCDEKYIFLHRFIDTCRETVFEKHWKPLNYALVLSTLSFCDIVEFLFKNAFDFVLGHRFTQDATENIFSQIRNKEGKMPTALQCLRSIKSISVSQFVSSVARSNYCDDSDNFLLDVCKAKKILNSKKKSSTFTAAVETNIFDEIQISTFSFDEFSNTVSDYDAKNLFHLAGCATNAIMKHICEHCIAFVLRKNLSDNDFTRKAKQYTSALNYGGLKEPCLETFHLILHCDYMFKIYKEHILMYGSFTLIERLVKYVNIVFPNCCDVKTKIVKYFFNVRCYCTKNFSENSRKRKNVYREFETVKSLRTN</sequence>
<dbReference type="EMBL" id="GL436510">
    <property type="protein sequence ID" value="EFN71883.1"/>
    <property type="molecule type" value="Genomic_DNA"/>
</dbReference>
<dbReference type="Pfam" id="PF05485">
    <property type="entry name" value="THAP"/>
    <property type="match status" value="1"/>
</dbReference>
<accession>E2A3V9</accession>
<keyword evidence="3" id="KW-0862">Zinc</keyword>
<keyword evidence="9" id="KW-1185">Reference proteome</keyword>
<protein>
    <submittedName>
        <fullName evidence="8">Transposable element P transposase</fullName>
    </submittedName>
</protein>
<dbReference type="InterPro" id="IPR048365">
    <property type="entry name" value="TNP-like_RNaseH_N"/>
</dbReference>
<keyword evidence="4 5" id="KW-0238">DNA-binding</keyword>
<dbReference type="Proteomes" id="UP000000311">
    <property type="component" value="Unassembled WGS sequence"/>
</dbReference>
<evidence type="ECO:0000256" key="5">
    <source>
        <dbReference type="PROSITE-ProRule" id="PRU00309"/>
    </source>
</evidence>
<dbReference type="Pfam" id="PF21787">
    <property type="entry name" value="TNP-like_RNaseH_N"/>
    <property type="match status" value="1"/>
</dbReference>
<feature type="domain" description="THAP-type" evidence="7">
    <location>
        <begin position="1"/>
        <end position="74"/>
    </location>
</feature>
<proteinExistence type="predicted"/>
<name>E2A3V9_CAMFO</name>
<dbReference type="OMA" id="ECTENEH"/>
<evidence type="ECO:0000313" key="8">
    <source>
        <dbReference type="EMBL" id="EFN71883.1"/>
    </source>
</evidence>
<dbReference type="InParanoid" id="E2A3V9"/>
<gene>
    <name evidence="8" type="ORF">EAG_05748</name>
</gene>
<feature type="coiled-coil region" evidence="6">
    <location>
        <begin position="55"/>
        <end position="95"/>
    </location>
</feature>
<keyword evidence="6" id="KW-0175">Coiled coil</keyword>
<dbReference type="GO" id="GO:0003677">
    <property type="term" value="F:DNA binding"/>
    <property type="evidence" value="ECO:0007669"/>
    <property type="project" value="UniProtKB-UniRule"/>
</dbReference>